<gene>
    <name evidence="1" type="ORF">HND93_12495</name>
</gene>
<name>A0ABX2T8C7_9PROT</name>
<protein>
    <recommendedName>
        <fullName evidence="3">HNH endonuclease 5 domain-containing protein</fullName>
    </recommendedName>
</protein>
<evidence type="ECO:0000313" key="2">
    <source>
        <dbReference type="Proteomes" id="UP000584642"/>
    </source>
</evidence>
<sequence length="62" mass="7011">MTKDHIVPLSIMSSRRRKGGEHRSGEVVDACSTCNAILGNRYLLSKAKRSMYLVDQYANRLL</sequence>
<proteinExistence type="predicted"/>
<dbReference type="Proteomes" id="UP000584642">
    <property type="component" value="Unassembled WGS sequence"/>
</dbReference>
<reference evidence="1 2" key="1">
    <citation type="submission" date="2020-05" db="EMBL/GenBank/DDBJ databases">
        <title>Azospirillum oleiclasticum sp. nov, a nitrogen-fixing and heavy crude oil-emulsifying bacterium isolated from the crude oil of Yumen Oilfield.</title>
        <authorList>
            <person name="Wu D."/>
            <person name="Cai M."/>
            <person name="Zhang X."/>
        </authorList>
    </citation>
    <scope>NUCLEOTIDE SEQUENCE [LARGE SCALE GENOMIC DNA]</scope>
    <source>
        <strain evidence="1 2">ROY-1-1-2</strain>
    </source>
</reference>
<accession>A0ABX2T8C7</accession>
<keyword evidence="2" id="KW-1185">Reference proteome</keyword>
<comment type="caution">
    <text evidence="1">The sequence shown here is derived from an EMBL/GenBank/DDBJ whole genome shotgun (WGS) entry which is preliminary data.</text>
</comment>
<dbReference type="EMBL" id="JABFDB010000008">
    <property type="protein sequence ID" value="NYZ20533.1"/>
    <property type="molecule type" value="Genomic_DNA"/>
</dbReference>
<evidence type="ECO:0000313" key="1">
    <source>
        <dbReference type="EMBL" id="NYZ20533.1"/>
    </source>
</evidence>
<organism evidence="1 2">
    <name type="scientific">Azospirillum oleiclasticum</name>
    <dbReference type="NCBI Taxonomy" id="2735135"/>
    <lineage>
        <taxon>Bacteria</taxon>
        <taxon>Pseudomonadati</taxon>
        <taxon>Pseudomonadota</taxon>
        <taxon>Alphaproteobacteria</taxon>
        <taxon>Rhodospirillales</taxon>
        <taxon>Azospirillaceae</taxon>
        <taxon>Azospirillum</taxon>
    </lineage>
</organism>
<evidence type="ECO:0008006" key="3">
    <source>
        <dbReference type="Google" id="ProtNLM"/>
    </source>
</evidence>